<reference evidence="1" key="2">
    <citation type="journal article" date="2015" name="Data Brief">
        <title>Shoot transcriptome of the giant reed, Arundo donax.</title>
        <authorList>
            <person name="Barrero R.A."/>
            <person name="Guerrero F.D."/>
            <person name="Moolhuijzen P."/>
            <person name="Goolsby J.A."/>
            <person name="Tidwell J."/>
            <person name="Bellgard S.E."/>
            <person name="Bellgard M.I."/>
        </authorList>
    </citation>
    <scope>NUCLEOTIDE SEQUENCE</scope>
    <source>
        <tissue evidence="1">Shoot tissue taken approximately 20 cm above the soil surface</tissue>
    </source>
</reference>
<proteinExistence type="predicted"/>
<name>A0A0A8Z7N1_ARUDO</name>
<sequence length="20" mass="2396">MPIVNPITDSERYKRVNFCI</sequence>
<accession>A0A0A8Z7N1</accession>
<evidence type="ECO:0000313" key="1">
    <source>
        <dbReference type="EMBL" id="JAD35419.1"/>
    </source>
</evidence>
<protein>
    <submittedName>
        <fullName evidence="1">Uncharacterized protein</fullName>
    </submittedName>
</protein>
<dbReference type="EMBL" id="GBRH01262476">
    <property type="protein sequence ID" value="JAD35419.1"/>
    <property type="molecule type" value="Transcribed_RNA"/>
</dbReference>
<organism evidence="1">
    <name type="scientific">Arundo donax</name>
    <name type="common">Giant reed</name>
    <name type="synonym">Donax arundinaceus</name>
    <dbReference type="NCBI Taxonomy" id="35708"/>
    <lineage>
        <taxon>Eukaryota</taxon>
        <taxon>Viridiplantae</taxon>
        <taxon>Streptophyta</taxon>
        <taxon>Embryophyta</taxon>
        <taxon>Tracheophyta</taxon>
        <taxon>Spermatophyta</taxon>
        <taxon>Magnoliopsida</taxon>
        <taxon>Liliopsida</taxon>
        <taxon>Poales</taxon>
        <taxon>Poaceae</taxon>
        <taxon>PACMAD clade</taxon>
        <taxon>Arundinoideae</taxon>
        <taxon>Arundineae</taxon>
        <taxon>Arundo</taxon>
    </lineage>
</organism>
<reference evidence="1" key="1">
    <citation type="submission" date="2014-09" db="EMBL/GenBank/DDBJ databases">
        <authorList>
            <person name="Magalhaes I.L.F."/>
            <person name="Oliveira U."/>
            <person name="Santos F.R."/>
            <person name="Vidigal T.H.D.A."/>
            <person name="Brescovit A.D."/>
            <person name="Santos A.J."/>
        </authorList>
    </citation>
    <scope>NUCLEOTIDE SEQUENCE</scope>
    <source>
        <tissue evidence="1">Shoot tissue taken approximately 20 cm above the soil surface</tissue>
    </source>
</reference>
<dbReference type="AlphaFoldDB" id="A0A0A8Z7N1"/>